<dbReference type="InterPro" id="IPR024752">
    <property type="entry name" value="Myb/SANT-like_dom"/>
</dbReference>
<dbReference type="AlphaFoldDB" id="A0A804QNX1"/>
<dbReference type="PANTHER" id="PTHR46934:SF12">
    <property type="entry name" value="MYB_SANT-LIKE DOMAIN-CONTAINING PROTEIN"/>
    <property type="match status" value="1"/>
</dbReference>
<feature type="domain" description="Myb/SANT-like" evidence="1">
    <location>
        <begin position="3"/>
        <end position="91"/>
    </location>
</feature>
<dbReference type="Gramene" id="Zm00001eb345220_T001">
    <property type="protein sequence ID" value="Zm00001eb345220_P001"/>
    <property type="gene ID" value="Zm00001eb345220"/>
</dbReference>
<proteinExistence type="predicted"/>
<organism evidence="2 3">
    <name type="scientific">Zea mays</name>
    <name type="common">Maize</name>
    <dbReference type="NCBI Taxonomy" id="4577"/>
    <lineage>
        <taxon>Eukaryota</taxon>
        <taxon>Viridiplantae</taxon>
        <taxon>Streptophyta</taxon>
        <taxon>Embryophyta</taxon>
        <taxon>Tracheophyta</taxon>
        <taxon>Spermatophyta</taxon>
        <taxon>Magnoliopsida</taxon>
        <taxon>Liliopsida</taxon>
        <taxon>Poales</taxon>
        <taxon>Poaceae</taxon>
        <taxon>PACMAD clade</taxon>
        <taxon>Panicoideae</taxon>
        <taxon>Andropogonodae</taxon>
        <taxon>Andropogoneae</taxon>
        <taxon>Tripsacinae</taxon>
        <taxon>Zea</taxon>
    </lineage>
</organism>
<evidence type="ECO:0000313" key="2">
    <source>
        <dbReference type="EnsemblPlants" id="Zm00001eb345220_P001"/>
    </source>
</evidence>
<reference evidence="2" key="3">
    <citation type="submission" date="2021-05" db="UniProtKB">
        <authorList>
            <consortium name="EnsemblPlants"/>
        </authorList>
    </citation>
    <scope>IDENTIFICATION</scope>
    <source>
        <strain evidence="2">cv. B73</strain>
    </source>
</reference>
<keyword evidence="3" id="KW-1185">Reference proteome</keyword>
<dbReference type="Pfam" id="PF12776">
    <property type="entry name" value="Myb_DNA-bind_3"/>
    <property type="match status" value="1"/>
</dbReference>
<protein>
    <recommendedName>
        <fullName evidence="1">Myb/SANT-like domain-containing protein</fullName>
    </recommendedName>
</protein>
<accession>A0A804QNX1</accession>
<dbReference type="EnsemblPlants" id="Zm00001eb345220_T001">
    <property type="protein sequence ID" value="Zm00001eb345220_P001"/>
    <property type="gene ID" value="Zm00001eb345220"/>
</dbReference>
<name>A0A804QNX1_MAIZE</name>
<dbReference type="InParanoid" id="A0A804QNX1"/>
<evidence type="ECO:0000313" key="3">
    <source>
        <dbReference type="Proteomes" id="UP000007305"/>
    </source>
</evidence>
<evidence type="ECO:0000259" key="1">
    <source>
        <dbReference type="Pfam" id="PF12776"/>
    </source>
</evidence>
<dbReference type="PANTHER" id="PTHR46934">
    <property type="entry name" value="MYB_DNA-BIND_3 DOMAIN-CONTAINING PROTEIN-RELATED"/>
    <property type="match status" value="1"/>
</dbReference>
<dbReference type="Proteomes" id="UP000007305">
    <property type="component" value="Chromosome 8"/>
</dbReference>
<reference evidence="3" key="1">
    <citation type="journal article" date="2009" name="Science">
        <title>The B73 maize genome: complexity, diversity, and dynamics.</title>
        <authorList>
            <person name="Schnable P.S."/>
            <person name="Ware D."/>
            <person name="Fulton R.S."/>
            <person name="Stein J.C."/>
            <person name="Wei F."/>
            <person name="Pasternak S."/>
            <person name="Liang C."/>
            <person name="Zhang J."/>
            <person name="Fulton L."/>
            <person name="Graves T.A."/>
            <person name="Minx P."/>
            <person name="Reily A.D."/>
            <person name="Courtney L."/>
            <person name="Kruchowski S.S."/>
            <person name="Tomlinson C."/>
            <person name="Strong C."/>
            <person name="Delehaunty K."/>
            <person name="Fronick C."/>
            <person name="Courtney B."/>
            <person name="Rock S.M."/>
            <person name="Belter E."/>
            <person name="Du F."/>
            <person name="Kim K."/>
            <person name="Abbott R.M."/>
            <person name="Cotton M."/>
            <person name="Levy A."/>
            <person name="Marchetto P."/>
            <person name="Ochoa K."/>
            <person name="Jackson S.M."/>
            <person name="Gillam B."/>
            <person name="Chen W."/>
            <person name="Yan L."/>
            <person name="Higginbotham J."/>
            <person name="Cardenas M."/>
            <person name="Waligorski J."/>
            <person name="Applebaum E."/>
            <person name="Phelps L."/>
            <person name="Falcone J."/>
            <person name="Kanchi K."/>
            <person name="Thane T."/>
            <person name="Scimone A."/>
            <person name="Thane N."/>
            <person name="Henke J."/>
            <person name="Wang T."/>
            <person name="Ruppert J."/>
            <person name="Shah N."/>
            <person name="Rotter K."/>
            <person name="Hodges J."/>
            <person name="Ingenthron E."/>
            <person name="Cordes M."/>
            <person name="Kohlberg S."/>
            <person name="Sgro J."/>
            <person name="Delgado B."/>
            <person name="Mead K."/>
            <person name="Chinwalla A."/>
            <person name="Leonard S."/>
            <person name="Crouse K."/>
            <person name="Collura K."/>
            <person name="Kudrna D."/>
            <person name="Currie J."/>
            <person name="He R."/>
            <person name="Angelova A."/>
            <person name="Rajasekar S."/>
            <person name="Mueller T."/>
            <person name="Lomeli R."/>
            <person name="Scara G."/>
            <person name="Ko A."/>
            <person name="Delaney K."/>
            <person name="Wissotski M."/>
            <person name="Lopez G."/>
            <person name="Campos D."/>
            <person name="Braidotti M."/>
            <person name="Ashley E."/>
            <person name="Golser W."/>
            <person name="Kim H."/>
            <person name="Lee S."/>
            <person name="Lin J."/>
            <person name="Dujmic Z."/>
            <person name="Kim W."/>
            <person name="Talag J."/>
            <person name="Zuccolo A."/>
            <person name="Fan C."/>
            <person name="Sebastian A."/>
            <person name="Kramer M."/>
            <person name="Spiegel L."/>
            <person name="Nascimento L."/>
            <person name="Zutavern T."/>
            <person name="Miller B."/>
            <person name="Ambroise C."/>
            <person name="Muller S."/>
            <person name="Spooner W."/>
            <person name="Narechania A."/>
            <person name="Ren L."/>
            <person name="Wei S."/>
            <person name="Kumari S."/>
            <person name="Faga B."/>
            <person name="Levy M.J."/>
            <person name="McMahan L."/>
            <person name="Van Buren P."/>
            <person name="Vaughn M.W."/>
            <person name="Ying K."/>
            <person name="Yeh C.-T."/>
            <person name="Emrich S.J."/>
            <person name="Jia Y."/>
            <person name="Kalyanaraman A."/>
            <person name="Hsia A.-P."/>
            <person name="Barbazuk W.B."/>
            <person name="Baucom R.S."/>
            <person name="Brutnell T.P."/>
            <person name="Carpita N.C."/>
            <person name="Chaparro C."/>
            <person name="Chia J.-M."/>
            <person name="Deragon J.-M."/>
            <person name="Estill J.C."/>
            <person name="Fu Y."/>
            <person name="Jeddeloh J.A."/>
            <person name="Han Y."/>
            <person name="Lee H."/>
            <person name="Li P."/>
            <person name="Lisch D.R."/>
            <person name="Liu S."/>
            <person name="Liu Z."/>
            <person name="Nagel D.H."/>
            <person name="McCann M.C."/>
            <person name="SanMiguel P."/>
            <person name="Myers A.M."/>
            <person name="Nettleton D."/>
            <person name="Nguyen J."/>
            <person name="Penning B.W."/>
            <person name="Ponnala L."/>
            <person name="Schneider K.L."/>
            <person name="Schwartz D.C."/>
            <person name="Sharma A."/>
            <person name="Soderlund C."/>
            <person name="Springer N.M."/>
            <person name="Sun Q."/>
            <person name="Wang H."/>
            <person name="Waterman M."/>
            <person name="Westerman R."/>
            <person name="Wolfgruber T.K."/>
            <person name="Yang L."/>
            <person name="Yu Y."/>
            <person name="Zhang L."/>
            <person name="Zhou S."/>
            <person name="Zhu Q."/>
            <person name="Bennetzen J.L."/>
            <person name="Dawe R.K."/>
            <person name="Jiang J."/>
            <person name="Jiang N."/>
            <person name="Presting G.G."/>
            <person name="Wessler S.R."/>
            <person name="Aluru S."/>
            <person name="Martienssen R.A."/>
            <person name="Clifton S.W."/>
            <person name="McCombie W.R."/>
            <person name="Wing R.A."/>
            <person name="Wilson R.K."/>
        </authorList>
    </citation>
    <scope>NUCLEOTIDE SEQUENCE [LARGE SCALE GENOMIC DNA]</scope>
    <source>
        <strain evidence="3">cv. B73</strain>
    </source>
</reference>
<sequence>MLEKTLVDLLHEHNTPEYKGNNGWTPDAWNKIAKEFQERERYAGFSKVQIQEKEKELKRDYKMLKDARKQSGVSWDERRCMIQAHPQIWDNI</sequence>
<reference evidence="2" key="2">
    <citation type="submission" date="2019-07" db="EMBL/GenBank/DDBJ databases">
        <authorList>
            <person name="Seetharam A."/>
            <person name="Woodhouse M."/>
            <person name="Cannon E."/>
        </authorList>
    </citation>
    <scope>NUCLEOTIDE SEQUENCE [LARGE SCALE GENOMIC DNA]</scope>
    <source>
        <strain evidence="2">cv. B73</strain>
    </source>
</reference>